<dbReference type="GO" id="GO:0005694">
    <property type="term" value="C:chromosome"/>
    <property type="evidence" value="ECO:0007669"/>
    <property type="project" value="TreeGrafter"/>
</dbReference>
<reference evidence="3" key="1">
    <citation type="journal article" date="2017" name="Front. Plant Sci.">
        <title>Climate Clever Clovers: New Paradigm to Reduce the Environmental Footprint of Ruminants by Breeding Low Methanogenic Forages Utilizing Haplotype Variation.</title>
        <authorList>
            <person name="Kaur P."/>
            <person name="Appels R."/>
            <person name="Bayer P.E."/>
            <person name="Keeble-Gagnere G."/>
            <person name="Wang J."/>
            <person name="Hirakawa H."/>
            <person name="Shirasawa K."/>
            <person name="Vercoe P."/>
            <person name="Stefanova K."/>
            <person name="Durmic Z."/>
            <person name="Nichols P."/>
            <person name="Revell C."/>
            <person name="Isobe S.N."/>
            <person name="Edwards D."/>
            <person name="Erskine W."/>
        </authorList>
    </citation>
    <scope>NUCLEOTIDE SEQUENCE [LARGE SCALE GENOMIC DNA]</scope>
    <source>
        <strain evidence="3">cv. Daliak</strain>
    </source>
</reference>
<dbReference type="OrthoDB" id="10261556at2759"/>
<dbReference type="PANTHER" id="PTHR13710:SF155">
    <property type="entry name" value="ATP-DEPENDENT DNA HELICASE Q-LIKE 3"/>
    <property type="match status" value="1"/>
</dbReference>
<comment type="similarity">
    <text evidence="1">Belongs to the helicase family. RecQ subfamily.</text>
</comment>
<keyword evidence="3" id="KW-1185">Reference proteome</keyword>
<protein>
    <recommendedName>
        <fullName evidence="4">Helicase ATP-binding domain-containing protein</fullName>
    </recommendedName>
</protein>
<accession>A0A2Z6NQB6</accession>
<dbReference type="EMBL" id="DF974188">
    <property type="protein sequence ID" value="GAU46221.1"/>
    <property type="molecule type" value="Genomic_DNA"/>
</dbReference>
<gene>
    <name evidence="2" type="ORF">TSUD_374670</name>
</gene>
<dbReference type="AlphaFoldDB" id="A0A2Z6NQB6"/>
<proteinExistence type="inferred from homology"/>
<dbReference type="GO" id="GO:0009378">
    <property type="term" value="F:four-way junction helicase activity"/>
    <property type="evidence" value="ECO:0007669"/>
    <property type="project" value="TreeGrafter"/>
</dbReference>
<dbReference type="Proteomes" id="UP000242715">
    <property type="component" value="Unassembled WGS sequence"/>
</dbReference>
<sequence length="86" mass="9701">MVSKLLKAAVEQNIRSQRPSYRKLSNLRNHLPDVPILALTATAAPKVQKDVVESLLMQNALILKTSFNRPNIYYEGQSCSQFDSKL</sequence>
<name>A0A2Z6NQB6_TRISU</name>
<evidence type="ECO:0000313" key="2">
    <source>
        <dbReference type="EMBL" id="GAU46221.1"/>
    </source>
</evidence>
<dbReference type="GO" id="GO:0000724">
    <property type="term" value="P:double-strand break repair via homologous recombination"/>
    <property type="evidence" value="ECO:0007669"/>
    <property type="project" value="TreeGrafter"/>
</dbReference>
<organism evidence="2 3">
    <name type="scientific">Trifolium subterraneum</name>
    <name type="common">Subterranean clover</name>
    <dbReference type="NCBI Taxonomy" id="3900"/>
    <lineage>
        <taxon>Eukaryota</taxon>
        <taxon>Viridiplantae</taxon>
        <taxon>Streptophyta</taxon>
        <taxon>Embryophyta</taxon>
        <taxon>Tracheophyta</taxon>
        <taxon>Spermatophyta</taxon>
        <taxon>Magnoliopsida</taxon>
        <taxon>eudicotyledons</taxon>
        <taxon>Gunneridae</taxon>
        <taxon>Pentapetalae</taxon>
        <taxon>rosids</taxon>
        <taxon>fabids</taxon>
        <taxon>Fabales</taxon>
        <taxon>Fabaceae</taxon>
        <taxon>Papilionoideae</taxon>
        <taxon>50 kb inversion clade</taxon>
        <taxon>NPAAA clade</taxon>
        <taxon>Hologalegina</taxon>
        <taxon>IRL clade</taxon>
        <taxon>Trifolieae</taxon>
        <taxon>Trifolium</taxon>
    </lineage>
</organism>
<evidence type="ECO:0000313" key="3">
    <source>
        <dbReference type="Proteomes" id="UP000242715"/>
    </source>
</evidence>
<dbReference type="Gene3D" id="3.40.50.300">
    <property type="entry name" value="P-loop containing nucleotide triphosphate hydrolases"/>
    <property type="match status" value="1"/>
</dbReference>
<dbReference type="InterPro" id="IPR027417">
    <property type="entry name" value="P-loop_NTPase"/>
</dbReference>
<dbReference type="GO" id="GO:0005737">
    <property type="term" value="C:cytoplasm"/>
    <property type="evidence" value="ECO:0007669"/>
    <property type="project" value="TreeGrafter"/>
</dbReference>
<dbReference type="PANTHER" id="PTHR13710">
    <property type="entry name" value="DNA HELICASE RECQ FAMILY MEMBER"/>
    <property type="match status" value="1"/>
</dbReference>
<evidence type="ECO:0008006" key="4">
    <source>
        <dbReference type="Google" id="ProtNLM"/>
    </source>
</evidence>
<dbReference type="GO" id="GO:0043138">
    <property type="term" value="F:3'-5' DNA helicase activity"/>
    <property type="evidence" value="ECO:0007669"/>
    <property type="project" value="TreeGrafter"/>
</dbReference>
<evidence type="ECO:0000256" key="1">
    <source>
        <dbReference type="ARBA" id="ARBA00005446"/>
    </source>
</evidence>